<dbReference type="Pfam" id="PF02727">
    <property type="entry name" value="Cu_amine_oxidN2"/>
    <property type="match status" value="1"/>
</dbReference>
<dbReference type="Gramene" id="OMO61212">
    <property type="protein sequence ID" value="OMO61212"/>
    <property type="gene ID" value="CCACVL1_23684"/>
</dbReference>
<gene>
    <name evidence="16" type="ORF">CCACVL1_23684</name>
</gene>
<evidence type="ECO:0000256" key="10">
    <source>
        <dbReference type="PIRSR" id="PIRSR600269-51"/>
    </source>
</evidence>
<sequence length="623" mass="70677">MHRKQMASTLKLAFLLFSIFFFLSPTFITSKPHPLDSLTPSEFTLIQSIVSQAYPSSKYKLTFQYVGLDEPEKPVVKSWLSKPTTKPPPRQALVMLRLNQQSHELIVDLSKRSIISDKIYDGYGYPLLTAEEQEDAADLALKHRPFLASIKKRGLNISEVVCSPLTIGWYGEEKSKRELKVSCYYLDGTANMYLRPIEEIIMTVDLEKMKVTEYNDKSVSPMPKAEGTDYRPSKQTPPFGPRLNAAPPTPTGQTPFKIDGNVVSWANWKFHLGFDARVGPVISLASIYDPDKAKYRQVVYRSFISELFVPYQDPTEAWYHRTFFDCGEFGFGIYAVSLEPLNDCPSGAVFIDGYYAGQDGKPVKIPDIREARPEVSLVVRMVATVGNYDYILDWEFKPSGSIKFGVGLTGVLEVKAEPYSHIDEIKEEVYDNSFVKTSLVTRRVKDKKIPRKSYWNVEHETAKTEADARLKLGLKAEEFLVVNPNKKTKPGNKVGYRLIPGSAAGPLLAADDYPQIRAAFTNYNVWVTPYNKSEKWAGGRYVDQSRGDDTLQVWSNRNRGIENRDIVLWYTMGFHHVPCQEDFPMMPTLSGGFELRPTNFFEYSAVLKTKAPMHLNWPNCTTA</sequence>
<evidence type="ECO:0000313" key="17">
    <source>
        <dbReference type="Proteomes" id="UP000188268"/>
    </source>
</evidence>
<dbReference type="Pfam" id="PF01179">
    <property type="entry name" value="Cu_amine_oxid"/>
    <property type="match status" value="3"/>
</dbReference>
<evidence type="ECO:0000313" key="16">
    <source>
        <dbReference type="EMBL" id="OMO61212.1"/>
    </source>
</evidence>
<dbReference type="STRING" id="210143.A0A1R3GT31"/>
<evidence type="ECO:0000256" key="11">
    <source>
        <dbReference type="RuleBase" id="RU000672"/>
    </source>
</evidence>
<organism evidence="16 17">
    <name type="scientific">Corchorus capsularis</name>
    <name type="common">Jute</name>
    <dbReference type="NCBI Taxonomy" id="210143"/>
    <lineage>
        <taxon>Eukaryota</taxon>
        <taxon>Viridiplantae</taxon>
        <taxon>Streptophyta</taxon>
        <taxon>Embryophyta</taxon>
        <taxon>Tracheophyta</taxon>
        <taxon>Spermatophyta</taxon>
        <taxon>Magnoliopsida</taxon>
        <taxon>eudicotyledons</taxon>
        <taxon>Gunneridae</taxon>
        <taxon>Pentapetalae</taxon>
        <taxon>rosids</taxon>
        <taxon>malvids</taxon>
        <taxon>Malvales</taxon>
        <taxon>Malvaceae</taxon>
        <taxon>Grewioideae</taxon>
        <taxon>Apeibeae</taxon>
        <taxon>Corchorus</taxon>
    </lineage>
</organism>
<evidence type="ECO:0000256" key="2">
    <source>
        <dbReference type="ARBA" id="ARBA00007983"/>
    </source>
</evidence>
<evidence type="ECO:0000256" key="5">
    <source>
        <dbReference type="ARBA" id="ARBA00022772"/>
    </source>
</evidence>
<feature type="domain" description="Copper amine oxidase N3-terminal" evidence="15">
    <location>
        <begin position="126"/>
        <end position="219"/>
    </location>
</feature>
<feature type="region of interest" description="Disordered" evidence="12">
    <location>
        <begin position="217"/>
        <end position="253"/>
    </location>
</feature>
<dbReference type="Gene3D" id="2.70.98.20">
    <property type="entry name" value="Copper amine oxidase, catalytic domain"/>
    <property type="match status" value="2"/>
</dbReference>
<comment type="cofactor">
    <cofactor evidence="1">
        <name>Cu cation</name>
        <dbReference type="ChEBI" id="CHEBI:23378"/>
    </cofactor>
</comment>
<keyword evidence="4 11" id="KW-0479">Metal-binding</keyword>
<evidence type="ECO:0000256" key="7">
    <source>
        <dbReference type="ARBA" id="ARBA00023008"/>
    </source>
</evidence>
<dbReference type="AlphaFoldDB" id="A0A1R3GT31"/>
<evidence type="ECO:0000256" key="1">
    <source>
        <dbReference type="ARBA" id="ARBA00001935"/>
    </source>
</evidence>
<comment type="subunit">
    <text evidence="3">Homodimer.</text>
</comment>
<dbReference type="Proteomes" id="UP000188268">
    <property type="component" value="Unassembled WGS sequence"/>
</dbReference>
<dbReference type="Gene3D" id="3.10.450.40">
    <property type="match status" value="2"/>
</dbReference>
<feature type="domain" description="Copper amine oxidase catalytic" evidence="13">
    <location>
        <begin position="431"/>
        <end position="604"/>
    </location>
</feature>
<evidence type="ECO:0000259" key="15">
    <source>
        <dbReference type="Pfam" id="PF02728"/>
    </source>
</evidence>
<comment type="caution">
    <text evidence="16">The sequence shown here is derived from an EMBL/GenBank/DDBJ whole genome shotgun (WGS) entry which is preliminary data.</text>
</comment>
<dbReference type="PROSITE" id="PS01165">
    <property type="entry name" value="COPPER_AMINE_OXID_2"/>
    <property type="match status" value="1"/>
</dbReference>
<keyword evidence="5 9" id="KW-0801">TPQ</keyword>
<dbReference type="PANTHER" id="PTHR10638:SF87">
    <property type="entry name" value="AMINE OXIDASE [COPPER-CONTAINING] ALPHA 2, PEROXISOMAL-RELATED"/>
    <property type="match status" value="1"/>
</dbReference>
<comment type="cofactor">
    <cofactor evidence="11">
        <name>Cu cation</name>
        <dbReference type="ChEBI" id="CHEBI:23378"/>
    </cofactor>
    <text evidence="11">Contains 1 topaquinone per subunit.</text>
</comment>
<name>A0A1R3GT31_COCAP</name>
<dbReference type="SUPFAM" id="SSF54416">
    <property type="entry name" value="Amine oxidase N-terminal region"/>
    <property type="match status" value="2"/>
</dbReference>
<evidence type="ECO:0000256" key="8">
    <source>
        <dbReference type="ARBA" id="ARBA00023157"/>
    </source>
</evidence>
<dbReference type="InterPro" id="IPR015802">
    <property type="entry name" value="Cu_amine_oxidase_N3"/>
</dbReference>
<evidence type="ECO:0000256" key="6">
    <source>
        <dbReference type="ARBA" id="ARBA00023002"/>
    </source>
</evidence>
<dbReference type="GO" id="GO:0009308">
    <property type="term" value="P:amine metabolic process"/>
    <property type="evidence" value="ECO:0007669"/>
    <property type="project" value="UniProtKB-UniRule"/>
</dbReference>
<feature type="domain" description="Copper amine oxidase catalytic" evidence="13">
    <location>
        <begin position="370"/>
        <end position="421"/>
    </location>
</feature>
<dbReference type="InterPro" id="IPR015798">
    <property type="entry name" value="Cu_amine_oxidase_C"/>
</dbReference>
<dbReference type="GO" id="GO:0005507">
    <property type="term" value="F:copper ion binding"/>
    <property type="evidence" value="ECO:0007669"/>
    <property type="project" value="InterPro"/>
</dbReference>
<dbReference type="OMA" id="FHIGYDV"/>
<feature type="domain" description="Copper amine oxidase N2-terminal" evidence="14">
    <location>
        <begin position="33"/>
        <end position="119"/>
    </location>
</feature>
<dbReference type="InterPro" id="IPR049948">
    <property type="entry name" value="Cu_Am_ox_TPQ-bd"/>
</dbReference>
<keyword evidence="6 11" id="KW-0560">Oxidoreductase</keyword>
<dbReference type="GO" id="GO:0048038">
    <property type="term" value="F:quinone binding"/>
    <property type="evidence" value="ECO:0007669"/>
    <property type="project" value="InterPro"/>
</dbReference>
<dbReference type="OrthoDB" id="5379943at2759"/>
<dbReference type="PANTHER" id="PTHR10638">
    <property type="entry name" value="COPPER AMINE OXIDASE"/>
    <property type="match status" value="1"/>
</dbReference>
<feature type="domain" description="Copper amine oxidase catalytic" evidence="13">
    <location>
        <begin position="251"/>
        <end position="367"/>
    </location>
</feature>
<evidence type="ECO:0000259" key="13">
    <source>
        <dbReference type="Pfam" id="PF01179"/>
    </source>
</evidence>
<proteinExistence type="inferred from homology"/>
<dbReference type="InterPro" id="IPR000269">
    <property type="entry name" value="Cu_amine_oxidase"/>
</dbReference>
<dbReference type="EC" id="1.4.3.-" evidence="11"/>
<dbReference type="FunFam" id="3.10.450.40:FF:000012">
    <property type="entry name" value="Amine oxidase"/>
    <property type="match status" value="1"/>
</dbReference>
<dbReference type="GO" id="GO:0008131">
    <property type="term" value="F:primary methylamine oxidase activity"/>
    <property type="evidence" value="ECO:0007669"/>
    <property type="project" value="InterPro"/>
</dbReference>
<comment type="PTM">
    <text evidence="10 11">Topaquinone (TPQ) is generated by copper-dependent autoxidation of a specific tyrosyl residue.</text>
</comment>
<evidence type="ECO:0000256" key="12">
    <source>
        <dbReference type="SAM" id="MobiDB-lite"/>
    </source>
</evidence>
<dbReference type="FunFam" id="3.10.450.40:FF:000005">
    <property type="entry name" value="Amine oxidase"/>
    <property type="match status" value="1"/>
</dbReference>
<keyword evidence="8" id="KW-1015">Disulfide bond</keyword>
<dbReference type="Pfam" id="PF02728">
    <property type="entry name" value="Cu_amine_oxidN3"/>
    <property type="match status" value="1"/>
</dbReference>
<dbReference type="SUPFAM" id="SSF49998">
    <property type="entry name" value="Amine oxidase catalytic domain"/>
    <property type="match status" value="1"/>
</dbReference>
<dbReference type="EMBL" id="AWWV01013538">
    <property type="protein sequence ID" value="OMO61212.1"/>
    <property type="molecule type" value="Genomic_DNA"/>
</dbReference>
<dbReference type="InterPro" id="IPR049947">
    <property type="entry name" value="Cu_Am_Ox_Cu-bd"/>
</dbReference>
<comment type="similarity">
    <text evidence="2 11">Belongs to the copper/topaquinone oxidase family.</text>
</comment>
<accession>A0A1R3GT31</accession>
<feature type="active site" description="Schiff-base intermediate with substrate; via topaquinone" evidence="9">
    <location>
        <position position="388"/>
    </location>
</feature>
<dbReference type="PROSITE" id="PS01164">
    <property type="entry name" value="COPPER_AMINE_OXID_1"/>
    <property type="match status" value="1"/>
</dbReference>
<reference evidence="16 17" key="1">
    <citation type="submission" date="2013-09" db="EMBL/GenBank/DDBJ databases">
        <title>Corchorus capsularis genome sequencing.</title>
        <authorList>
            <person name="Alam M."/>
            <person name="Haque M.S."/>
            <person name="Islam M.S."/>
            <person name="Emdad E.M."/>
            <person name="Islam M.M."/>
            <person name="Ahmed B."/>
            <person name="Halim A."/>
            <person name="Hossen Q.M.M."/>
            <person name="Hossain M.Z."/>
            <person name="Ahmed R."/>
            <person name="Khan M.M."/>
            <person name="Islam R."/>
            <person name="Rashid M.M."/>
            <person name="Khan S.A."/>
            <person name="Rahman M.S."/>
            <person name="Alam M."/>
        </authorList>
    </citation>
    <scope>NUCLEOTIDE SEQUENCE [LARGE SCALE GENOMIC DNA]</scope>
    <source>
        <strain evidence="17">cv. CVL-1</strain>
        <tissue evidence="16">Whole seedling</tissue>
    </source>
</reference>
<dbReference type="GO" id="GO:0009753">
    <property type="term" value="P:response to jasmonic acid"/>
    <property type="evidence" value="ECO:0007669"/>
    <property type="project" value="UniProtKB-ARBA"/>
</dbReference>
<dbReference type="InterPro" id="IPR015800">
    <property type="entry name" value="Cu_amine_oxidase_N2"/>
</dbReference>
<evidence type="ECO:0000256" key="3">
    <source>
        <dbReference type="ARBA" id="ARBA00011738"/>
    </source>
</evidence>
<evidence type="ECO:0000259" key="14">
    <source>
        <dbReference type="Pfam" id="PF02727"/>
    </source>
</evidence>
<evidence type="ECO:0000256" key="9">
    <source>
        <dbReference type="PIRSR" id="PIRSR600269-50"/>
    </source>
</evidence>
<evidence type="ECO:0000256" key="4">
    <source>
        <dbReference type="ARBA" id="ARBA00022723"/>
    </source>
</evidence>
<dbReference type="InterPro" id="IPR016182">
    <property type="entry name" value="Cu_amine_oxidase_N-reg"/>
</dbReference>
<keyword evidence="7 11" id="KW-0186">Copper</keyword>
<dbReference type="InterPro" id="IPR036460">
    <property type="entry name" value="Cu_amine_oxidase_C_sf"/>
</dbReference>
<protein>
    <recommendedName>
        <fullName evidence="11">Amine oxidase</fullName>
        <ecNumber evidence="11">1.4.3.-</ecNumber>
    </recommendedName>
</protein>
<feature type="active site" description="Proton acceptor" evidence="9">
    <location>
        <position position="325"/>
    </location>
</feature>
<keyword evidence="17" id="KW-1185">Reference proteome</keyword>
<feature type="modified residue" description="2',4',5'-topaquinone" evidence="10">
    <location>
        <position position="388"/>
    </location>
</feature>